<dbReference type="FunFam" id="3.40.50.300:FF:000006">
    <property type="entry name" value="DNA-binding transcriptional regulator NtrC"/>
    <property type="match status" value="1"/>
</dbReference>
<evidence type="ECO:0000256" key="2">
    <source>
        <dbReference type="ARBA" id="ARBA00022840"/>
    </source>
</evidence>
<dbReference type="GO" id="GO:0006355">
    <property type="term" value="P:regulation of DNA-templated transcription"/>
    <property type="evidence" value="ECO:0007669"/>
    <property type="project" value="InterPro"/>
</dbReference>
<dbReference type="OrthoDB" id="9763792at2"/>
<evidence type="ECO:0000256" key="3">
    <source>
        <dbReference type="ARBA" id="ARBA00023125"/>
    </source>
</evidence>
<dbReference type="SMR" id="F0JIC0"/>
<keyword evidence="2" id="KW-0067">ATP-binding</keyword>
<proteinExistence type="predicted"/>
<name>F0JIC0_9BACT</name>
<dbReference type="InterPro" id="IPR003593">
    <property type="entry name" value="AAA+_ATPase"/>
</dbReference>
<dbReference type="Proteomes" id="UP000007845">
    <property type="component" value="Chromosome"/>
</dbReference>
<dbReference type="InterPro" id="IPR025662">
    <property type="entry name" value="Sigma_54_int_dom_ATP-bd_1"/>
</dbReference>
<feature type="domain" description="Sigma-54 factor interaction" evidence="4">
    <location>
        <begin position="191"/>
        <end position="421"/>
    </location>
</feature>
<sequence length="510" mass="58151">MRVYYEPPSSLGKVTNRFKALYQSYLDILLDNSSICEKVKSIYFLFKNIFPVDMIMLALPATLYGEHEYNIFAPDINEEHYTQMISIEQGRVVMNSSPKRIVRIANQDDKFLLCQATKSIIKNKNFSLMYFRNIIFEKFAVTLALVSKKNNAYSDKHVSYFFKFADSYTKFCENKIPSSQKQWQMQDASRLPLDLPGMQHVNELIWKVSRETFPVLILGETGTGKEVVANTIYEGSVRRSAPFIKINCANMPENLIESELFGHERGSYTGATETVKGRFERANNGVLLLDELGEFPILAQAKLLRVLQEGVIERVGGSTEIPVDVRIIAATHRNIVRMCEEGRFRKDLLYRLNIFPIYIPPLRERREDIPILITYFIKKRCSFLGICHPPRVSGSEMKKLCAYSWRGNIRELQNAVERAVLLWGNSPDKPFTITPNNDFFQDICRKLDGFESESDISDLSFETAVKGHILKVLTMTSGKITGANGAAEVLKLNPSTLRAKMRKLGIAQTA</sequence>
<dbReference type="PANTHER" id="PTHR32071">
    <property type="entry name" value="TRANSCRIPTIONAL REGULATORY PROTEIN"/>
    <property type="match status" value="1"/>
</dbReference>
<dbReference type="Pfam" id="PF25601">
    <property type="entry name" value="AAA_lid_14"/>
    <property type="match status" value="1"/>
</dbReference>
<dbReference type="eggNOG" id="COG3829">
    <property type="taxonomic scope" value="Bacteria"/>
</dbReference>
<dbReference type="GO" id="GO:0005524">
    <property type="term" value="F:ATP binding"/>
    <property type="evidence" value="ECO:0007669"/>
    <property type="project" value="UniProtKB-KW"/>
</dbReference>
<dbReference type="Gene3D" id="3.40.50.300">
    <property type="entry name" value="P-loop containing nucleotide triphosphate hydrolases"/>
    <property type="match status" value="1"/>
</dbReference>
<dbReference type="SUPFAM" id="SSF52540">
    <property type="entry name" value="P-loop containing nucleoside triphosphate hydrolases"/>
    <property type="match status" value="1"/>
</dbReference>
<dbReference type="SUPFAM" id="SSF46689">
    <property type="entry name" value="Homeodomain-like"/>
    <property type="match status" value="1"/>
</dbReference>
<evidence type="ECO:0000313" key="5">
    <source>
        <dbReference type="EMBL" id="EGB14172.1"/>
    </source>
</evidence>
<evidence type="ECO:0000256" key="1">
    <source>
        <dbReference type="ARBA" id="ARBA00022741"/>
    </source>
</evidence>
<dbReference type="Gene3D" id="1.10.10.60">
    <property type="entry name" value="Homeodomain-like"/>
    <property type="match status" value="1"/>
</dbReference>
<dbReference type="HOGENOM" id="CLU_000445_95_2_7"/>
<evidence type="ECO:0000313" key="6">
    <source>
        <dbReference type="Proteomes" id="UP000007845"/>
    </source>
</evidence>
<dbReference type="CDD" id="cd00009">
    <property type="entry name" value="AAA"/>
    <property type="match status" value="1"/>
</dbReference>
<dbReference type="InterPro" id="IPR009057">
    <property type="entry name" value="Homeodomain-like_sf"/>
</dbReference>
<evidence type="ECO:0000259" key="4">
    <source>
        <dbReference type="PROSITE" id="PS50045"/>
    </source>
</evidence>
<dbReference type="PROSITE" id="PS50045">
    <property type="entry name" value="SIGMA54_INTERACT_4"/>
    <property type="match status" value="1"/>
</dbReference>
<dbReference type="InterPro" id="IPR002078">
    <property type="entry name" value="Sigma_54_int"/>
</dbReference>
<keyword evidence="6" id="KW-1185">Reference proteome</keyword>
<dbReference type="PROSITE" id="PS00675">
    <property type="entry name" value="SIGMA54_INTERACT_1"/>
    <property type="match status" value="1"/>
</dbReference>
<dbReference type="STRING" id="641491.DND132_0959"/>
<protein>
    <submittedName>
        <fullName evidence="5">Sigma 54 interacting domain protein</fullName>
    </submittedName>
</protein>
<dbReference type="EMBL" id="CP003220">
    <property type="protein sequence ID" value="EGB14172.1"/>
    <property type="molecule type" value="Genomic_DNA"/>
</dbReference>
<dbReference type="RefSeq" id="WP_014321600.1">
    <property type="nucleotide sequence ID" value="NC_016803.1"/>
</dbReference>
<gene>
    <name evidence="5" type="ORF">DND132_0959</name>
</gene>
<accession>F0JIC0</accession>
<dbReference type="GO" id="GO:0003677">
    <property type="term" value="F:DNA binding"/>
    <property type="evidence" value="ECO:0007669"/>
    <property type="project" value="UniProtKB-KW"/>
</dbReference>
<dbReference type="PANTHER" id="PTHR32071:SF117">
    <property type="entry name" value="PTS-DEPENDENT DIHYDROXYACETONE KINASE OPERON REGULATORY PROTEIN-RELATED"/>
    <property type="match status" value="1"/>
</dbReference>
<reference evidence="5 6" key="1">
    <citation type="journal article" date="2011" name="J. Bacteriol.">
        <title>Genome sequence of the mercury-methylating strain Desulfovibrio desulfuricans ND132.</title>
        <authorList>
            <person name="Brown S.D."/>
            <person name="Gilmour C.C."/>
            <person name="Kucken A.M."/>
            <person name="Wall J.D."/>
            <person name="Elias D.A."/>
            <person name="Brandt C.C."/>
            <person name="Podar M."/>
            <person name="Chertkov O."/>
            <person name="Held B."/>
            <person name="Bruce D.C."/>
            <person name="Detter J.C."/>
            <person name="Tapia R."/>
            <person name="Han C.S."/>
            <person name="Goodwin L.A."/>
            <person name="Cheng J.F."/>
            <person name="Pitluck S."/>
            <person name="Woyke T."/>
            <person name="Mikhailova N."/>
            <person name="Ivanova N.N."/>
            <person name="Han J."/>
            <person name="Lucas S."/>
            <person name="Lapidus A.L."/>
            <person name="Land M.L."/>
            <person name="Hauser L.J."/>
            <person name="Palumbo A.V."/>
        </authorList>
    </citation>
    <scope>NUCLEOTIDE SEQUENCE [LARGE SCALE GENOMIC DNA]</scope>
    <source>
        <strain evidence="5 6">ND132</strain>
    </source>
</reference>
<dbReference type="Gene3D" id="1.10.8.60">
    <property type="match status" value="1"/>
</dbReference>
<organism evidence="5 6">
    <name type="scientific">Pseudodesulfovibrio mercurii</name>
    <dbReference type="NCBI Taxonomy" id="641491"/>
    <lineage>
        <taxon>Bacteria</taxon>
        <taxon>Pseudomonadati</taxon>
        <taxon>Thermodesulfobacteriota</taxon>
        <taxon>Desulfovibrionia</taxon>
        <taxon>Desulfovibrionales</taxon>
        <taxon>Desulfovibrionaceae</taxon>
    </lineage>
</organism>
<dbReference type="InterPro" id="IPR027417">
    <property type="entry name" value="P-loop_NTPase"/>
</dbReference>
<dbReference type="KEGG" id="ddn:DND132_0959"/>
<keyword evidence="3" id="KW-0238">DNA-binding</keyword>
<dbReference type="InterPro" id="IPR058031">
    <property type="entry name" value="AAA_lid_NorR"/>
</dbReference>
<keyword evidence="1" id="KW-0547">Nucleotide-binding</keyword>
<dbReference type="Pfam" id="PF00158">
    <property type="entry name" value="Sigma54_activat"/>
    <property type="match status" value="1"/>
</dbReference>
<dbReference type="SMART" id="SM00382">
    <property type="entry name" value="AAA"/>
    <property type="match status" value="1"/>
</dbReference>
<dbReference type="AlphaFoldDB" id="F0JIC0"/>